<feature type="region of interest" description="Disordered" evidence="1">
    <location>
        <begin position="1"/>
        <end position="42"/>
    </location>
</feature>
<evidence type="ECO:0000256" key="1">
    <source>
        <dbReference type="SAM" id="MobiDB-lite"/>
    </source>
</evidence>
<dbReference type="Proteomes" id="UP000245946">
    <property type="component" value="Unassembled WGS sequence"/>
</dbReference>
<evidence type="ECO:0000313" key="3">
    <source>
        <dbReference type="Proteomes" id="UP000245946"/>
    </source>
</evidence>
<sequence length="274" mass="30948">MPHGQRLGSQRYIRQPARAPEAHSSSHILTRSHLTNTPPANTFRLPQHAALQDARARGSRLRRLCLCRFDRLARRCPRRGSLLFGPLERLRRPHGGRSRHLGLRCFGRRCCFGCQRRVQGVQAGAKGRSGIAEAGQARPGRRQGRVRAYQRLGQEGQRRDAGGQEQAPGRYAALPRARHRAAHRRPQQPAPDGRRAACAPSDRQPRPRHRAEPRRRSLARPGLAHHRRRGAAQQPGARPVWPRGPAPRHRVRPDRRSRPQPRPSCRSFAAGLQL</sequence>
<feature type="region of interest" description="Disordered" evidence="1">
    <location>
        <begin position="175"/>
        <end position="274"/>
    </location>
</feature>
<protein>
    <submittedName>
        <fullName evidence="2">Uncharacterized protein</fullName>
    </submittedName>
</protein>
<feature type="compositionally biased region" description="Polar residues" evidence="1">
    <location>
        <begin position="23"/>
        <end position="40"/>
    </location>
</feature>
<feature type="compositionally biased region" description="Basic residues" evidence="1">
    <location>
        <begin position="176"/>
        <end position="186"/>
    </location>
</feature>
<proteinExistence type="predicted"/>
<gene>
    <name evidence="2" type="ORF">FA09DRAFT_355853</name>
</gene>
<dbReference type="GeneID" id="37272393"/>
<feature type="compositionally biased region" description="Basic residues" evidence="1">
    <location>
        <begin position="246"/>
        <end position="259"/>
    </location>
</feature>
<feature type="compositionally biased region" description="Basic residues" evidence="1">
    <location>
        <begin position="206"/>
        <end position="230"/>
    </location>
</feature>
<keyword evidence="3" id="KW-1185">Reference proteome</keyword>
<feature type="non-terminal residue" evidence="2">
    <location>
        <position position="274"/>
    </location>
</feature>
<name>A0A316ZBX9_9BASI</name>
<feature type="region of interest" description="Disordered" evidence="1">
    <location>
        <begin position="123"/>
        <end position="145"/>
    </location>
</feature>
<dbReference type="AlphaFoldDB" id="A0A316ZBX9"/>
<dbReference type="EMBL" id="KZ819288">
    <property type="protein sequence ID" value="PWN99287.1"/>
    <property type="molecule type" value="Genomic_DNA"/>
</dbReference>
<evidence type="ECO:0000313" key="2">
    <source>
        <dbReference type="EMBL" id="PWN99287.1"/>
    </source>
</evidence>
<dbReference type="RefSeq" id="XP_025599566.1">
    <property type="nucleotide sequence ID" value="XM_025744849.1"/>
</dbReference>
<accession>A0A316ZBX9</accession>
<organism evidence="2 3">
    <name type="scientific">Tilletiopsis washingtonensis</name>
    <dbReference type="NCBI Taxonomy" id="58919"/>
    <lineage>
        <taxon>Eukaryota</taxon>
        <taxon>Fungi</taxon>
        <taxon>Dikarya</taxon>
        <taxon>Basidiomycota</taxon>
        <taxon>Ustilaginomycotina</taxon>
        <taxon>Exobasidiomycetes</taxon>
        <taxon>Entylomatales</taxon>
        <taxon>Entylomatales incertae sedis</taxon>
        <taxon>Tilletiopsis</taxon>
    </lineage>
</organism>
<reference evidence="2 3" key="1">
    <citation type="journal article" date="2018" name="Mol. Biol. Evol.">
        <title>Broad Genomic Sampling Reveals a Smut Pathogenic Ancestry of the Fungal Clade Ustilaginomycotina.</title>
        <authorList>
            <person name="Kijpornyongpan T."/>
            <person name="Mondo S.J."/>
            <person name="Barry K."/>
            <person name="Sandor L."/>
            <person name="Lee J."/>
            <person name="Lipzen A."/>
            <person name="Pangilinan J."/>
            <person name="LaButti K."/>
            <person name="Hainaut M."/>
            <person name="Henrissat B."/>
            <person name="Grigoriev I.V."/>
            <person name="Spatafora J.W."/>
            <person name="Aime M.C."/>
        </authorList>
    </citation>
    <scope>NUCLEOTIDE SEQUENCE [LARGE SCALE GENOMIC DNA]</scope>
    <source>
        <strain evidence="2 3">MCA 4186</strain>
    </source>
</reference>
<dbReference type="STRING" id="58919.A0A316ZBX9"/>